<dbReference type="EMBL" id="CAJJDM010000183">
    <property type="protein sequence ID" value="CAD8116544.1"/>
    <property type="molecule type" value="Genomic_DNA"/>
</dbReference>
<dbReference type="PANTHER" id="PTHR39767">
    <property type="entry name" value="CALCIUM/CALMODULIN-BINDING MEMBRANE PROTEIN PCM4-RELATED"/>
    <property type="match status" value="1"/>
</dbReference>
<gene>
    <name evidence="1" type="ORF">PPRIM_AZ9-3.1.T1740018</name>
</gene>
<accession>A0A8S1QMU1</accession>
<sequence length="483" mass="56029">MGSNWDYSGWFFYNVYGGPITQCGDTQIFGGYGVFGNQTLISSKFTLPPHYSLRISFDLWKVDSWDGEIVKIVFDSEINQRSFILEDGQQICGHIHEIFLEYNIPFSITIPKHNSQTLVVIMTSTLDQSHLDESWGFKDLKIEILQCPKDCVFCRDKTSCYFWINVESYWNSQINSEGWMINGNIPLTSSECNLMQIAGGIGILQKGQRIEKIIDLLSPHFRVQISFKLWTIGEWSNELFKLEIDDEEKYSILITSDNFIYSQCQAQKVRITNIDISSLHKSTQIKLLMKTEKYINDVADWGLSQFDLFVAICSYNCKECYGELKSQCSICRDGWIMVDIGCIAPPLECSQIRITQYYNKQVDLMTSFQIRSDEIAQNISEIGQKTVILNKQITSINFQIQVKCLEKQIVKSFFRSCYTCDQEQYKFSNKCQNNLIIYHPTFLQEQIDEKELIITISQQQLQIVQVATIEETKRQFLILEIEI</sequence>
<evidence type="ECO:0000313" key="1">
    <source>
        <dbReference type="EMBL" id="CAD8116544.1"/>
    </source>
</evidence>
<protein>
    <submittedName>
        <fullName evidence="1">Uncharacterized protein</fullName>
    </submittedName>
</protein>
<organism evidence="1 2">
    <name type="scientific">Paramecium primaurelia</name>
    <dbReference type="NCBI Taxonomy" id="5886"/>
    <lineage>
        <taxon>Eukaryota</taxon>
        <taxon>Sar</taxon>
        <taxon>Alveolata</taxon>
        <taxon>Ciliophora</taxon>
        <taxon>Intramacronucleata</taxon>
        <taxon>Oligohymenophorea</taxon>
        <taxon>Peniculida</taxon>
        <taxon>Parameciidae</taxon>
        <taxon>Paramecium</taxon>
    </lineage>
</organism>
<dbReference type="AlphaFoldDB" id="A0A8S1QMU1"/>
<name>A0A8S1QMU1_PARPR</name>
<reference evidence="1" key="1">
    <citation type="submission" date="2021-01" db="EMBL/GenBank/DDBJ databases">
        <authorList>
            <consortium name="Genoscope - CEA"/>
            <person name="William W."/>
        </authorList>
    </citation>
    <scope>NUCLEOTIDE SEQUENCE</scope>
</reference>
<keyword evidence="2" id="KW-1185">Reference proteome</keyword>
<dbReference type="OMA" id="ESWGFQN"/>
<dbReference type="Proteomes" id="UP000688137">
    <property type="component" value="Unassembled WGS sequence"/>
</dbReference>
<dbReference type="PANTHER" id="PTHR39767:SF2">
    <property type="entry name" value="CHROMOSOME UNDETERMINED SCAFFOLD_1, WHOLE GENOME SHOTGUN SEQUENCE"/>
    <property type="match status" value="1"/>
</dbReference>
<proteinExistence type="predicted"/>
<comment type="caution">
    <text evidence="1">The sequence shown here is derived from an EMBL/GenBank/DDBJ whole genome shotgun (WGS) entry which is preliminary data.</text>
</comment>
<evidence type="ECO:0000313" key="2">
    <source>
        <dbReference type="Proteomes" id="UP000688137"/>
    </source>
</evidence>